<accession>A0A816K6Y7</accession>
<feature type="non-terminal residue" evidence="2">
    <location>
        <position position="1"/>
    </location>
</feature>
<dbReference type="AlphaFoldDB" id="A0A816K6Y7"/>
<evidence type="ECO:0000256" key="1">
    <source>
        <dbReference type="SAM" id="Phobius"/>
    </source>
</evidence>
<reference evidence="2" key="1">
    <citation type="submission" date="2021-01" db="EMBL/GenBank/DDBJ databases">
        <authorList>
            <consortium name="Genoscope - CEA"/>
            <person name="William W."/>
        </authorList>
    </citation>
    <scope>NUCLEOTIDE SEQUENCE</scope>
</reference>
<protein>
    <submittedName>
        <fullName evidence="2">(rape) hypothetical protein</fullName>
    </submittedName>
</protein>
<sequence>DQFSRPVAGSGSVDGHHRLFAFCCIYSIFGSTFYFRFRIIYIARQILMCSSILNRVHLQGFYGVSDFILNK</sequence>
<evidence type="ECO:0000313" key="2">
    <source>
        <dbReference type="EMBL" id="CAF1912259.1"/>
    </source>
</evidence>
<keyword evidence="1" id="KW-0812">Transmembrane</keyword>
<keyword evidence="1" id="KW-0472">Membrane</keyword>
<proteinExistence type="predicted"/>
<keyword evidence="1" id="KW-1133">Transmembrane helix</keyword>
<gene>
    <name evidence="2" type="ORF">DARMORV10_C02P33430.1</name>
</gene>
<dbReference type="Proteomes" id="UP001295469">
    <property type="component" value="Chromosome C02"/>
</dbReference>
<organism evidence="2">
    <name type="scientific">Brassica napus</name>
    <name type="common">Rape</name>
    <dbReference type="NCBI Taxonomy" id="3708"/>
    <lineage>
        <taxon>Eukaryota</taxon>
        <taxon>Viridiplantae</taxon>
        <taxon>Streptophyta</taxon>
        <taxon>Embryophyta</taxon>
        <taxon>Tracheophyta</taxon>
        <taxon>Spermatophyta</taxon>
        <taxon>Magnoliopsida</taxon>
        <taxon>eudicotyledons</taxon>
        <taxon>Gunneridae</taxon>
        <taxon>Pentapetalae</taxon>
        <taxon>rosids</taxon>
        <taxon>malvids</taxon>
        <taxon>Brassicales</taxon>
        <taxon>Brassicaceae</taxon>
        <taxon>Brassiceae</taxon>
        <taxon>Brassica</taxon>
    </lineage>
</organism>
<feature type="transmembrane region" description="Helical" evidence="1">
    <location>
        <begin position="19"/>
        <end position="37"/>
    </location>
</feature>
<name>A0A816K6Y7_BRANA</name>
<dbReference type="EMBL" id="HG994366">
    <property type="protein sequence ID" value="CAF1912259.1"/>
    <property type="molecule type" value="Genomic_DNA"/>
</dbReference>